<evidence type="ECO:0000313" key="2">
    <source>
        <dbReference type="EMBL" id="EFJ45249.1"/>
    </source>
</evidence>
<dbReference type="EMBL" id="GL378358">
    <property type="protein sequence ID" value="EFJ45249.1"/>
    <property type="molecule type" value="Genomic_DNA"/>
</dbReference>
<feature type="region of interest" description="Disordered" evidence="1">
    <location>
        <begin position="81"/>
        <end position="103"/>
    </location>
</feature>
<protein>
    <submittedName>
        <fullName evidence="2">Uncharacterized protein</fullName>
    </submittedName>
</protein>
<gene>
    <name evidence="2" type="ORF">VOLCADRAFT_94452</name>
</gene>
<proteinExistence type="predicted"/>
<feature type="compositionally biased region" description="Polar residues" evidence="1">
    <location>
        <begin position="81"/>
        <end position="92"/>
    </location>
</feature>
<sequence>MKAYNVACKNGHMQRLPEEEAFGDTFLKAPPTRPELNLAVAADGTPLDYQFGMSAEMAMFPYLFPFGVGAARAFYAMSQPRASSTHTPTAVTVQDDDAPATLA</sequence>
<reference evidence="2 3" key="1">
    <citation type="journal article" date="2010" name="Science">
        <title>Genomic analysis of organismal complexity in the multicellular green alga Volvox carteri.</title>
        <authorList>
            <person name="Prochnik S.E."/>
            <person name="Umen J."/>
            <person name="Nedelcu A.M."/>
            <person name="Hallmann A."/>
            <person name="Miller S.M."/>
            <person name="Nishii I."/>
            <person name="Ferris P."/>
            <person name="Kuo A."/>
            <person name="Mitros T."/>
            <person name="Fritz-Laylin L.K."/>
            <person name="Hellsten U."/>
            <person name="Chapman J."/>
            <person name="Simakov O."/>
            <person name="Rensing S.A."/>
            <person name="Terry A."/>
            <person name="Pangilinan J."/>
            <person name="Kapitonov V."/>
            <person name="Jurka J."/>
            <person name="Salamov A."/>
            <person name="Shapiro H."/>
            <person name="Schmutz J."/>
            <person name="Grimwood J."/>
            <person name="Lindquist E."/>
            <person name="Lucas S."/>
            <person name="Grigoriev I.V."/>
            <person name="Schmitt R."/>
            <person name="Kirk D."/>
            <person name="Rokhsar D.S."/>
        </authorList>
    </citation>
    <scope>NUCLEOTIDE SEQUENCE [LARGE SCALE GENOMIC DNA]</scope>
    <source>
        <strain evidence="3">f. Nagariensis / Eve</strain>
    </source>
</reference>
<dbReference type="AlphaFoldDB" id="D8U4U5"/>
<dbReference type="InParanoid" id="D8U4U5"/>
<dbReference type="KEGG" id="vcn:VOLCADRAFT_94452"/>
<dbReference type="RefSeq" id="XP_002953625.1">
    <property type="nucleotide sequence ID" value="XM_002953579.1"/>
</dbReference>
<dbReference type="Proteomes" id="UP000001058">
    <property type="component" value="Unassembled WGS sequence"/>
</dbReference>
<feature type="compositionally biased region" description="Acidic residues" evidence="1">
    <location>
        <begin position="94"/>
        <end position="103"/>
    </location>
</feature>
<keyword evidence="3" id="KW-1185">Reference proteome</keyword>
<name>D8U4U5_VOLCA</name>
<accession>D8U4U5</accession>
<dbReference type="GeneID" id="9616189"/>
<evidence type="ECO:0000256" key="1">
    <source>
        <dbReference type="SAM" id="MobiDB-lite"/>
    </source>
</evidence>
<evidence type="ECO:0000313" key="3">
    <source>
        <dbReference type="Proteomes" id="UP000001058"/>
    </source>
</evidence>
<organism evidence="3">
    <name type="scientific">Volvox carteri f. nagariensis</name>
    <dbReference type="NCBI Taxonomy" id="3068"/>
    <lineage>
        <taxon>Eukaryota</taxon>
        <taxon>Viridiplantae</taxon>
        <taxon>Chlorophyta</taxon>
        <taxon>core chlorophytes</taxon>
        <taxon>Chlorophyceae</taxon>
        <taxon>CS clade</taxon>
        <taxon>Chlamydomonadales</taxon>
        <taxon>Volvocaceae</taxon>
        <taxon>Volvox</taxon>
    </lineage>
</organism>